<evidence type="ECO:0000256" key="6">
    <source>
        <dbReference type="ARBA" id="ARBA00023143"/>
    </source>
</evidence>
<gene>
    <name evidence="7" type="primary">flgK</name>
    <name evidence="11" type="ORF">GETHPA_15600</name>
</gene>
<dbReference type="InterPro" id="IPR002371">
    <property type="entry name" value="FlgK"/>
</dbReference>
<evidence type="ECO:0000313" key="11">
    <source>
        <dbReference type="EMBL" id="GLH70027.1"/>
    </source>
</evidence>
<dbReference type="Proteomes" id="UP001165089">
    <property type="component" value="Unassembled WGS sequence"/>
</dbReference>
<feature type="domain" description="Flagellar basal body rod protein N-terminal" evidence="8">
    <location>
        <begin position="10"/>
        <end position="37"/>
    </location>
</feature>
<dbReference type="RefSeq" id="WP_285724340.1">
    <property type="nucleotide sequence ID" value="NZ_BSDD01000003.1"/>
</dbReference>
<dbReference type="Pfam" id="PF00460">
    <property type="entry name" value="Flg_bb_rod"/>
    <property type="match status" value="1"/>
</dbReference>
<dbReference type="PANTHER" id="PTHR30033">
    <property type="entry name" value="FLAGELLAR HOOK-ASSOCIATED PROTEIN 1"/>
    <property type="match status" value="1"/>
</dbReference>
<dbReference type="InterPro" id="IPR019776">
    <property type="entry name" value="Flagellar_basal_body_rod_CS"/>
</dbReference>
<reference evidence="11 12" key="1">
    <citation type="journal article" date="2023" name="Antonie Van Leeuwenhoek">
        <title>Mesoterricola silvestris gen. nov., sp. nov., Mesoterricola sediminis sp. nov., Geothrix oryzae sp. nov., Geothrix edaphica sp. nov., Geothrix rubra sp. nov., and Geothrix limicola sp. nov., six novel members of Acidobacteriota isolated from soils.</title>
        <authorList>
            <person name="Itoh H."/>
            <person name="Sugisawa Y."/>
            <person name="Mise K."/>
            <person name="Xu Z."/>
            <person name="Kuniyasu M."/>
            <person name="Ushijima N."/>
            <person name="Kawano K."/>
            <person name="Kobayashi E."/>
            <person name="Shiratori Y."/>
            <person name="Masuda Y."/>
            <person name="Senoo K."/>
        </authorList>
    </citation>
    <scope>NUCLEOTIDE SEQUENCE [LARGE SCALE GENOMIC DNA]</scope>
    <source>
        <strain evidence="11 12">Red803</strain>
    </source>
</reference>
<accession>A0ABQ5Q5J1</accession>
<evidence type="ECO:0000256" key="7">
    <source>
        <dbReference type="RuleBase" id="RU362065"/>
    </source>
</evidence>
<comment type="similarity">
    <text evidence="3 7">Belongs to the flagella basal body rod proteins family.</text>
</comment>
<dbReference type="EMBL" id="BSDD01000003">
    <property type="protein sequence ID" value="GLH70027.1"/>
    <property type="molecule type" value="Genomic_DNA"/>
</dbReference>
<dbReference type="SUPFAM" id="SSF64518">
    <property type="entry name" value="Phase 1 flagellin"/>
    <property type="match status" value="1"/>
</dbReference>
<protein>
    <recommendedName>
        <fullName evidence="4 7">Flagellar hook-associated protein 1</fullName>
        <shortName evidence="7">HAP1</shortName>
    </recommendedName>
</protein>
<dbReference type="Pfam" id="PF06429">
    <property type="entry name" value="Flg_bbr_C"/>
    <property type="match status" value="1"/>
</dbReference>
<dbReference type="InterPro" id="IPR010930">
    <property type="entry name" value="Flg_bb/hook_C_dom"/>
</dbReference>
<dbReference type="NCBIfam" id="TIGR02492">
    <property type="entry name" value="flgK_ends"/>
    <property type="match status" value="1"/>
</dbReference>
<organism evidence="11 12">
    <name type="scientific">Geothrix rubra</name>
    <dbReference type="NCBI Taxonomy" id="2927977"/>
    <lineage>
        <taxon>Bacteria</taxon>
        <taxon>Pseudomonadati</taxon>
        <taxon>Acidobacteriota</taxon>
        <taxon>Holophagae</taxon>
        <taxon>Holophagales</taxon>
        <taxon>Holophagaceae</taxon>
        <taxon>Geothrix</taxon>
    </lineage>
</organism>
<proteinExistence type="inferred from homology"/>
<name>A0ABQ5Q5J1_9BACT</name>
<dbReference type="Pfam" id="PF22638">
    <property type="entry name" value="FlgK_D1"/>
    <property type="match status" value="1"/>
</dbReference>
<feature type="domain" description="Flagellar basal-body/hook protein C-terminal" evidence="9">
    <location>
        <begin position="449"/>
        <end position="488"/>
    </location>
</feature>
<dbReference type="InterPro" id="IPR001444">
    <property type="entry name" value="Flag_bb_rod_N"/>
</dbReference>
<feature type="domain" description="Flagellar hook-associated protein FlgK helical" evidence="10">
    <location>
        <begin position="96"/>
        <end position="329"/>
    </location>
</feature>
<evidence type="ECO:0000256" key="2">
    <source>
        <dbReference type="ARBA" id="ARBA00004613"/>
    </source>
</evidence>
<keyword evidence="5 7" id="KW-0964">Secreted</keyword>
<evidence type="ECO:0000259" key="8">
    <source>
        <dbReference type="Pfam" id="PF00460"/>
    </source>
</evidence>
<keyword evidence="12" id="KW-1185">Reference proteome</keyword>
<evidence type="ECO:0000256" key="3">
    <source>
        <dbReference type="ARBA" id="ARBA00009677"/>
    </source>
</evidence>
<evidence type="ECO:0000313" key="12">
    <source>
        <dbReference type="Proteomes" id="UP001165089"/>
    </source>
</evidence>
<evidence type="ECO:0000256" key="4">
    <source>
        <dbReference type="ARBA" id="ARBA00016244"/>
    </source>
</evidence>
<dbReference type="PRINTS" id="PR01005">
    <property type="entry name" value="FLGHOOKAP1"/>
</dbReference>
<evidence type="ECO:0000259" key="9">
    <source>
        <dbReference type="Pfam" id="PF06429"/>
    </source>
</evidence>
<comment type="caution">
    <text evidence="11">The sequence shown here is derived from an EMBL/GenBank/DDBJ whole genome shotgun (WGS) entry which is preliminary data.</text>
</comment>
<dbReference type="PROSITE" id="PS00588">
    <property type="entry name" value="FLAGELLA_BB_ROD"/>
    <property type="match status" value="1"/>
</dbReference>
<keyword evidence="6 7" id="KW-0975">Bacterial flagellum</keyword>
<dbReference type="InterPro" id="IPR053927">
    <property type="entry name" value="FlgK_helical"/>
</dbReference>
<dbReference type="PANTHER" id="PTHR30033:SF1">
    <property type="entry name" value="FLAGELLAR HOOK-ASSOCIATED PROTEIN 1"/>
    <property type="match status" value="1"/>
</dbReference>
<evidence type="ECO:0000259" key="10">
    <source>
        <dbReference type="Pfam" id="PF22638"/>
    </source>
</evidence>
<evidence type="ECO:0000256" key="5">
    <source>
        <dbReference type="ARBA" id="ARBA00022525"/>
    </source>
</evidence>
<comment type="subcellular location">
    <subcellularLocation>
        <location evidence="1 7">Bacterial flagellum</location>
    </subcellularLocation>
    <subcellularLocation>
        <location evidence="2 7">Secreted</location>
    </subcellularLocation>
</comment>
<sequence>MPGLNAGLFVGLSGLQAQQSALNVVGNNIANVNTPSYSRQRADLSASQALNAGGVYFGTGVSLNDVQGIRNQFLDLQIYRETARESGASDRYAGLSAVASTLGDSTSTGLAAQIQSFFQGFQNLAAQPENASLRTNLIGQAQAMITGMQSQYRVIDGQRNTADLSVKNLVNEVNTLTGQIAQLNETIGTEITPGSRNDARDQRTALTNQLSQLVGINVTEGSHGEYQITLDSGAAALVSGNTSYQLSTSPDPALDGHLRVDSTMGGTVVDVTSKIGEGSLGAQLDLRDNLLPAYQRQLDQLAAGIAGQVNLLHRTGYAADGVTTGTDFFQTSVANGANGLPTIITAASDYKGMVNALSVNAAVVANPGLIAAAGVAGAVGDNTNANALANLQFASGTVDTNGDGTGDSGPYSSVAASLVGDVGTKVQSLNAQSTTQQNLVTALKSQRDSISGVDLNEEAASMMTLQQGYQASGRFLTVINQLMDQLVNNFGR</sequence>
<evidence type="ECO:0000256" key="1">
    <source>
        <dbReference type="ARBA" id="ARBA00004365"/>
    </source>
</evidence>